<feature type="region of interest" description="Disordered" evidence="1">
    <location>
        <begin position="36"/>
        <end position="70"/>
    </location>
</feature>
<evidence type="ECO:0000313" key="3">
    <source>
        <dbReference type="Proteomes" id="UP001497457"/>
    </source>
</evidence>
<dbReference type="EMBL" id="OZ075129">
    <property type="protein sequence ID" value="CAL4962917.1"/>
    <property type="molecule type" value="Genomic_DNA"/>
</dbReference>
<gene>
    <name evidence="2" type="ORF">URODEC1_LOCUS45908</name>
</gene>
<feature type="region of interest" description="Disordered" evidence="1">
    <location>
        <begin position="725"/>
        <end position="756"/>
    </location>
</feature>
<organism evidence="2 3">
    <name type="scientific">Urochloa decumbens</name>
    <dbReference type="NCBI Taxonomy" id="240449"/>
    <lineage>
        <taxon>Eukaryota</taxon>
        <taxon>Viridiplantae</taxon>
        <taxon>Streptophyta</taxon>
        <taxon>Embryophyta</taxon>
        <taxon>Tracheophyta</taxon>
        <taxon>Spermatophyta</taxon>
        <taxon>Magnoliopsida</taxon>
        <taxon>Liliopsida</taxon>
        <taxon>Poales</taxon>
        <taxon>Poaceae</taxon>
        <taxon>PACMAD clade</taxon>
        <taxon>Panicoideae</taxon>
        <taxon>Panicodae</taxon>
        <taxon>Paniceae</taxon>
        <taxon>Melinidinae</taxon>
        <taxon>Urochloa</taxon>
    </lineage>
</organism>
<evidence type="ECO:0000256" key="1">
    <source>
        <dbReference type="SAM" id="MobiDB-lite"/>
    </source>
</evidence>
<name>A0ABC8ZNT0_9POAL</name>
<sequence length="1091" mass="121680">MDTMDFVGIMEELNSFVGARDVPIVHDLRRVTRSTTKQSARSVRSGEECGAVGSSHLGDSPPRGAATSLGGADAVGGKIMKKIPKFHGSFSTDHVEEVISTFDNSKLSILERIGLGGLRHLKAKMHHSRNLVFWLQERIDVAAMCVRLDKDHSIQLTDASVDIILGVRSEGAKVEVGDKFRAPSLRRRLHHMFMTPDETTLPTVADANKLLLANYGEVMSSNEEEAFAVALAALVCAYMFGNMNRAANIPNDIWGFISEFSNLTKCRWSGYILSVIMKSANRVQRNLCVTKQGNKGPFSINVGGCWLYLELLYFDFIGFAERNIPWSWVPRVRVYEKSHIKDFISVAEISRKPCVFLSNKRRLPCVRDALDEDAASMKQGGVHTEPQPMETSVQEMKNSIDESFASMMDSLTKASGLAHKENLRHFESQRSHINNIFGDLRVGLQNEKIRIHNLLNRYGTKMLRNDYGPTGVAQEEHSNRPIVHGDTVQNCSESPHTSVDMDVEANEQAGFAVGESTSGVDNEIRDTFGTSTCGVARAEGGNIGTDMAEGNPRQEGIPGVGIDEVVRTESVQEGRAAASGIQVAEESCKGDGGICEPQTQKVADARSASMSPIAAMRYTTLGDKTPGVQYPLYDQTPGGGSTIQGDGPNATRLFLGTDVRNDQDQSYPVSLLHLQVGDIFAKPSTCESFHVPVKGKPRSSGSVLDCPIFDATPAEQTAIMNVTPSHEVHGTKRKRVKKSAVKSRNDGTNNRGSVRKVCSSRKPYKPTVGEVNRSTKEIAVFDDSKIDGTCTGAEKHIPFKRHVERRCADPSPFEMNMIHKVTDKEVADKHYKLVMADTDIHLLRDWIILSKPRRIRITGEVLQQEFKEGAAVSSEVFAAMVWVLQCQENKVYNNDDLCLNHWRHFLGPEFAEAVVGSDEFLITEAIREQFIGWHLGSKFEHCSLVLVPSNALGHWCLYLWDIRKRVIHVMDPVNGKLHPEEQRKLHNSNVTKLHAAVHMCKEALFTGWKDDFSNYNDIYQQYGYPLAKREADSAFYVIHYMRWFDGQMVRYNCDRRNVWRARKRMLHDLILVRGNTGYVPSYIAATINIDS</sequence>
<reference evidence="2" key="1">
    <citation type="submission" date="2024-10" db="EMBL/GenBank/DDBJ databases">
        <authorList>
            <person name="Ryan C."/>
        </authorList>
    </citation>
    <scope>NUCLEOTIDE SEQUENCE [LARGE SCALE GENOMIC DNA]</scope>
</reference>
<dbReference type="SUPFAM" id="SSF54001">
    <property type="entry name" value="Cysteine proteinases"/>
    <property type="match status" value="1"/>
</dbReference>
<feature type="compositionally biased region" description="Basic residues" evidence="1">
    <location>
        <begin position="731"/>
        <end position="741"/>
    </location>
</feature>
<proteinExistence type="predicted"/>
<accession>A0ABC8ZNT0</accession>
<dbReference type="PANTHER" id="PTHR34835">
    <property type="entry name" value="OS07G0283600 PROTEIN-RELATED"/>
    <property type="match status" value="1"/>
</dbReference>
<evidence type="ECO:0000313" key="2">
    <source>
        <dbReference type="EMBL" id="CAL4962917.1"/>
    </source>
</evidence>
<dbReference type="AlphaFoldDB" id="A0ABC8ZNT0"/>
<keyword evidence="3" id="KW-1185">Reference proteome</keyword>
<evidence type="ECO:0008006" key="4">
    <source>
        <dbReference type="Google" id="ProtNLM"/>
    </source>
</evidence>
<dbReference type="InterPro" id="IPR038765">
    <property type="entry name" value="Papain-like_cys_pep_sf"/>
</dbReference>
<dbReference type="Gene3D" id="3.40.395.10">
    <property type="entry name" value="Adenoviral Proteinase, Chain A"/>
    <property type="match status" value="1"/>
</dbReference>
<dbReference type="Proteomes" id="UP001497457">
    <property type="component" value="Chromosome 19rd"/>
</dbReference>
<protein>
    <recommendedName>
        <fullName evidence="4">Ubiquitin-like protease family profile domain-containing protein</fullName>
    </recommendedName>
</protein>